<evidence type="ECO:0000313" key="4">
    <source>
        <dbReference type="Proteomes" id="UP000005408"/>
    </source>
</evidence>
<protein>
    <submittedName>
        <fullName evidence="3">Uncharacterized protein</fullName>
    </submittedName>
</protein>
<accession>A0A8W8IA32</accession>
<organism evidence="3 4">
    <name type="scientific">Magallana gigas</name>
    <name type="common">Pacific oyster</name>
    <name type="synonym">Crassostrea gigas</name>
    <dbReference type="NCBI Taxonomy" id="29159"/>
    <lineage>
        <taxon>Eukaryota</taxon>
        <taxon>Metazoa</taxon>
        <taxon>Spiralia</taxon>
        <taxon>Lophotrochozoa</taxon>
        <taxon>Mollusca</taxon>
        <taxon>Bivalvia</taxon>
        <taxon>Autobranchia</taxon>
        <taxon>Pteriomorphia</taxon>
        <taxon>Ostreida</taxon>
        <taxon>Ostreoidea</taxon>
        <taxon>Ostreidae</taxon>
        <taxon>Magallana</taxon>
    </lineage>
</organism>
<dbReference type="AlphaFoldDB" id="A0A8W8IA32"/>
<dbReference type="Proteomes" id="UP000005408">
    <property type="component" value="Unassembled WGS sequence"/>
</dbReference>
<evidence type="ECO:0000256" key="1">
    <source>
        <dbReference type="SAM" id="MobiDB-lite"/>
    </source>
</evidence>
<feature type="region of interest" description="Disordered" evidence="1">
    <location>
        <begin position="233"/>
        <end position="266"/>
    </location>
</feature>
<feature type="region of interest" description="Disordered" evidence="1">
    <location>
        <begin position="319"/>
        <end position="342"/>
    </location>
</feature>
<reference evidence="3" key="1">
    <citation type="submission" date="2022-08" db="UniProtKB">
        <authorList>
            <consortium name="EnsemblMetazoa"/>
        </authorList>
    </citation>
    <scope>IDENTIFICATION</scope>
    <source>
        <strain evidence="3">05x7-T-G4-1.051#20</strain>
    </source>
</reference>
<keyword evidence="2" id="KW-0732">Signal</keyword>
<sequence>MLPHLCFLLLVVPFDSEGAVIDGSDDTGVHSTSPTTIARSPHLEWLLQRNKEKETGGDKMRISFFVDLLDEPLIENGGKESRKSFLDALLSEPLFDNSLAKAVMETQKKSPEIIDIPVSPSLDSMESNDQWPEIFYPPSTNQIFRGDDNQPRDFSLNTLEFVKHNGDKMERLSGNSIKSTSNGQKHLAPLKTANLIESVFDIIESIPSIDDLSTKMPRTEHGNSLMTRNDALEVNGKGDSDNSKQSVTTHKSVPLRNRKTTSKEISRNHEIQNKRRSLSIFTQAPSTIHQRAKPLLLNKKKILHHLIYLFPQKLKNKSSDHFERKKSNSVIHSRRRSKRSLPYATYSGKPQNARLLLLDHSVFHLIYTSTHLRRDVLTFQPDSPNV</sequence>
<dbReference type="EnsemblMetazoa" id="G13079.1">
    <property type="protein sequence ID" value="G13079.1:cds"/>
    <property type="gene ID" value="G13079"/>
</dbReference>
<proteinExistence type="predicted"/>
<evidence type="ECO:0000256" key="2">
    <source>
        <dbReference type="SAM" id="SignalP"/>
    </source>
</evidence>
<feature type="signal peptide" evidence="2">
    <location>
        <begin position="1"/>
        <end position="18"/>
    </location>
</feature>
<name>A0A8W8IA32_MAGGI</name>
<feature type="chain" id="PRO_5036479374" evidence="2">
    <location>
        <begin position="19"/>
        <end position="386"/>
    </location>
</feature>
<keyword evidence="4" id="KW-1185">Reference proteome</keyword>
<evidence type="ECO:0000313" key="3">
    <source>
        <dbReference type="EnsemblMetazoa" id="G13079.1:cds"/>
    </source>
</evidence>